<dbReference type="SMART" id="SM00365">
    <property type="entry name" value="LRR_SD22"/>
    <property type="match status" value="7"/>
</dbReference>
<dbReference type="GO" id="GO:0005737">
    <property type="term" value="C:cytoplasm"/>
    <property type="evidence" value="ECO:0007669"/>
    <property type="project" value="TreeGrafter"/>
</dbReference>
<dbReference type="PROSITE" id="PS51746">
    <property type="entry name" value="PPM_2"/>
    <property type="match status" value="1"/>
</dbReference>
<accession>A0A0J1B9D3</accession>
<dbReference type="PROSITE" id="PS50125">
    <property type="entry name" value="GUANYLATE_CYCLASE_2"/>
    <property type="match status" value="1"/>
</dbReference>
<evidence type="ECO:0000256" key="3">
    <source>
        <dbReference type="SAM" id="MobiDB-lite"/>
    </source>
</evidence>
<evidence type="ECO:0000256" key="1">
    <source>
        <dbReference type="ARBA" id="ARBA00022614"/>
    </source>
</evidence>
<keyword evidence="2" id="KW-0677">Repeat</keyword>
<dbReference type="SMART" id="SM00332">
    <property type="entry name" value="PP2Cc"/>
    <property type="match status" value="1"/>
</dbReference>
<evidence type="ECO:0000313" key="6">
    <source>
        <dbReference type="EMBL" id="KLT44429.1"/>
    </source>
</evidence>
<dbReference type="EMBL" id="KQ087187">
    <property type="protein sequence ID" value="KLT44429.1"/>
    <property type="molecule type" value="Genomic_DNA"/>
</dbReference>
<dbReference type="InterPro" id="IPR001611">
    <property type="entry name" value="Leu-rich_rpt"/>
</dbReference>
<feature type="region of interest" description="Disordered" evidence="3">
    <location>
        <begin position="1239"/>
        <end position="1276"/>
    </location>
</feature>
<dbReference type="Pfam" id="PF13855">
    <property type="entry name" value="LRR_8"/>
    <property type="match status" value="1"/>
</dbReference>
<dbReference type="InterPro" id="IPR032675">
    <property type="entry name" value="LRR_dom_sf"/>
</dbReference>
<protein>
    <submittedName>
        <fullName evidence="6">L domain-like protein</fullName>
    </submittedName>
</protein>
<name>A0A0J1B9D3_9TREE</name>
<dbReference type="SUPFAM" id="SSF81606">
    <property type="entry name" value="PP2C-like"/>
    <property type="match status" value="1"/>
</dbReference>
<dbReference type="PANTHER" id="PTHR48051">
    <property type="match status" value="1"/>
</dbReference>
<dbReference type="InterPro" id="IPR050216">
    <property type="entry name" value="LRR_domain-containing"/>
</dbReference>
<dbReference type="OrthoDB" id="2021138at2759"/>
<feature type="domain" description="PPM-type phosphatase" evidence="5">
    <location>
        <begin position="644"/>
        <end position="918"/>
    </location>
</feature>
<evidence type="ECO:0000259" key="4">
    <source>
        <dbReference type="PROSITE" id="PS50125"/>
    </source>
</evidence>
<proteinExistence type="predicted"/>
<dbReference type="Proteomes" id="UP000053611">
    <property type="component" value="Unassembled WGS sequence"/>
</dbReference>
<sequence length="1344" mass="150809">MSILCRFIFQKPVLPVMNPEEESSYESYEFIDLSGRDLQVIPIFLHQHADQIIILNVSRNPMTDIPLDFIQDCKSLKELRMSNMALKRVPASIRMSTTVARLDLSCNRIADLESSQLHSIATLTSLKVQNNRLSSIPSYFLQMTALKYLNISNNNFEEFPTIVCEMSNLLDLDVSFNNISALPDDMANLRSLERLICIGNELTEFPQCFSTLQSLRVLDVRRNKLTDLTPVYALPNLTTLRADSNHLVTLDTQLGSKVRDFSVPHNSITRFTLAPIAGQVVAYALTQLNLSHGKLSGLDDQALGELVNLTELNLSFNQFTRLPSTLDKLVNLEVFLCTDNMLASLPSSTLGRMQKLRLCNIHNNNLKEVPEDIWLCGSLEVVNVSSNLLDTLPDPPAEWYEKLKAIQAESDTMRKMSTVSALTNVSDRSQMVPPAGTSLRRLYLGDNRLTDDVFHQVQLFTNLKRLNVSFNQITEIPPYTLRHCACLEMLFLSGNKLTSLPSEDLEMLTQLRVLHLNGNKLQTLPSELANLKHLEHLDVGSNVLRYNISNWPYDWNWNWNTALRYLNLSGNKRLEIKPTGAQDLGAHNAQYGATTHRRDLSDFSSLTHLRILGLMDVTLRIPLLPDESDEKRVRTSFSDINNMKYGISDTLNSIDHLSMFDLAVPHFRGSDKECLFGMFGRFAPQVPSGKIPRFVQQHISVALMEQLQTLNPEEAVTEALRRTFLFMNKAAFDTLSTLEQRNREMNGMVTTHRSNLSSQLRTGASGAVVYVVDKTLHVANAGDILVVLSRKGEAELLGKRHDPTDREETARIRRAEAWVSPKGLVNDDKEIDISRAFGFYHSLPAVNASPEIRTRQLQETDEFIIIGNSALWKCTSYQTAVDIARTERDDPMMAAQKLRDFALSYGAEGSIMVMVVNVSDLFGRPGGRGRAFTGGPADDAQVARRRRGGEQEFGDRTLNRLQQEIEPPTGTVALVFTDIVNSTVLWETNPGMPTAIKMHHNLFRRQLRLDGGYEVKTEGDAFMVSFQSVTAALLWAFNCQIGLLHLEWPRELLDSEDGKEIWDSNGTLIHRGLRVRMGIHWGTPECEKDPITRRMDYYGPMVNRAARIQSSADGGQLMASQDVITILRQLREYIESSDDHSLDELPADTKREVSELRRIGGIEVKDVGEKKLKGLEVPERLSLMFPKCLAGRLELFTGLRANAQVTEQKAYASDKSIDETRQLSVIVLRLEALCALANTPSGDRTPLPQERVGGPGPRKSLSLAPPKHTPPNPHWGPLIRDNMTEDELVDVIASLTTRIENCLSTLYLKHLGGFSTVLAALEQATRIDKTMLVHALSLMNGSMT</sequence>
<dbReference type="InterPro" id="IPR055414">
    <property type="entry name" value="LRR_R13L4/SHOC2-like"/>
</dbReference>
<dbReference type="SUPFAM" id="SSF52058">
    <property type="entry name" value="L domain-like"/>
    <property type="match status" value="3"/>
</dbReference>
<dbReference type="Pfam" id="PF00560">
    <property type="entry name" value="LRR_1"/>
    <property type="match status" value="2"/>
</dbReference>
<keyword evidence="1" id="KW-0433">Leucine-rich repeat</keyword>
<organism evidence="6 7">
    <name type="scientific">Cutaneotrichosporon oleaginosum</name>
    <dbReference type="NCBI Taxonomy" id="879819"/>
    <lineage>
        <taxon>Eukaryota</taxon>
        <taxon>Fungi</taxon>
        <taxon>Dikarya</taxon>
        <taxon>Basidiomycota</taxon>
        <taxon>Agaricomycotina</taxon>
        <taxon>Tremellomycetes</taxon>
        <taxon>Trichosporonales</taxon>
        <taxon>Trichosporonaceae</taxon>
        <taxon>Cutaneotrichosporon</taxon>
    </lineage>
</organism>
<dbReference type="InterPro" id="IPR001054">
    <property type="entry name" value="A/G_cyclase"/>
</dbReference>
<evidence type="ECO:0000259" key="5">
    <source>
        <dbReference type="PROSITE" id="PS51746"/>
    </source>
</evidence>
<dbReference type="SMART" id="SM00044">
    <property type="entry name" value="CYCc"/>
    <property type="match status" value="1"/>
</dbReference>
<dbReference type="Pfam" id="PF00211">
    <property type="entry name" value="Guanylate_cyc"/>
    <property type="match status" value="1"/>
</dbReference>
<dbReference type="PROSITE" id="PS51450">
    <property type="entry name" value="LRR"/>
    <property type="match status" value="5"/>
</dbReference>
<reference evidence="6 7" key="1">
    <citation type="submission" date="2015-03" db="EMBL/GenBank/DDBJ databases">
        <title>Genomics and transcriptomics of the oil-accumulating basidiomycete yeast T. oleaginosus allow insights into substrate utilization and the diverse evolutionary trajectories of mating systems in fungi.</title>
        <authorList>
            <consortium name="DOE Joint Genome Institute"/>
            <person name="Kourist R."/>
            <person name="Kracht O."/>
            <person name="Bracharz F."/>
            <person name="Lipzen A."/>
            <person name="Nolan M."/>
            <person name="Ohm R."/>
            <person name="Grigoriev I."/>
            <person name="Sun S."/>
            <person name="Heitman J."/>
            <person name="Bruck T."/>
            <person name="Nowrousian M."/>
        </authorList>
    </citation>
    <scope>NUCLEOTIDE SEQUENCE [LARGE SCALE GENOMIC DNA]</scope>
    <source>
        <strain evidence="6 7">IBC0246</strain>
    </source>
</reference>
<dbReference type="Gene3D" id="3.80.10.10">
    <property type="entry name" value="Ribonuclease Inhibitor"/>
    <property type="match status" value="4"/>
</dbReference>
<gene>
    <name evidence="6" type="ORF">CC85DRAFT_242474</name>
</gene>
<evidence type="ECO:0000313" key="7">
    <source>
        <dbReference type="Proteomes" id="UP000053611"/>
    </source>
</evidence>
<dbReference type="InterPro" id="IPR036457">
    <property type="entry name" value="PPM-type-like_dom_sf"/>
</dbReference>
<dbReference type="FunFam" id="3.80.10.10:FF:000408">
    <property type="entry name" value="Adenylate cyclase"/>
    <property type="match status" value="1"/>
</dbReference>
<dbReference type="Pfam" id="PF23598">
    <property type="entry name" value="LRR_14"/>
    <property type="match status" value="1"/>
</dbReference>
<dbReference type="Gene3D" id="3.30.70.1230">
    <property type="entry name" value="Nucleotide cyclase"/>
    <property type="match status" value="1"/>
</dbReference>
<dbReference type="CDD" id="cd00143">
    <property type="entry name" value="PP2Cc"/>
    <property type="match status" value="1"/>
</dbReference>
<dbReference type="Gene3D" id="3.60.40.10">
    <property type="entry name" value="PPM-type phosphatase domain"/>
    <property type="match status" value="1"/>
</dbReference>
<dbReference type="GO" id="GO:0009190">
    <property type="term" value="P:cyclic nucleotide biosynthetic process"/>
    <property type="evidence" value="ECO:0007669"/>
    <property type="project" value="InterPro"/>
</dbReference>
<keyword evidence="7" id="KW-1185">Reference proteome</keyword>
<dbReference type="InterPro" id="IPR001932">
    <property type="entry name" value="PPM-type_phosphatase-like_dom"/>
</dbReference>
<dbReference type="GO" id="GO:0035556">
    <property type="term" value="P:intracellular signal transduction"/>
    <property type="evidence" value="ECO:0007669"/>
    <property type="project" value="InterPro"/>
</dbReference>
<evidence type="ECO:0000256" key="2">
    <source>
        <dbReference type="ARBA" id="ARBA00022737"/>
    </source>
</evidence>
<dbReference type="PANTHER" id="PTHR48051:SF1">
    <property type="entry name" value="RAS SUPPRESSOR PROTEIN 1"/>
    <property type="match status" value="1"/>
</dbReference>
<feature type="domain" description="Guanylate cyclase" evidence="4">
    <location>
        <begin position="973"/>
        <end position="1109"/>
    </location>
</feature>
<dbReference type="STRING" id="879819.A0A0J1B9D3"/>
<dbReference type="GeneID" id="28980860"/>
<dbReference type="SUPFAM" id="SSF55073">
    <property type="entry name" value="Nucleotide cyclase"/>
    <property type="match status" value="1"/>
</dbReference>
<dbReference type="InterPro" id="IPR003591">
    <property type="entry name" value="Leu-rich_rpt_typical-subtyp"/>
</dbReference>
<dbReference type="SMART" id="SM00364">
    <property type="entry name" value="LRR_BAC"/>
    <property type="match status" value="12"/>
</dbReference>
<dbReference type="RefSeq" id="XP_018280920.1">
    <property type="nucleotide sequence ID" value="XM_018420257.1"/>
</dbReference>
<dbReference type="InterPro" id="IPR029787">
    <property type="entry name" value="Nucleotide_cyclase"/>
</dbReference>
<dbReference type="CDD" id="cd07302">
    <property type="entry name" value="CHD"/>
    <property type="match status" value="1"/>
</dbReference>
<dbReference type="Pfam" id="PF00481">
    <property type="entry name" value="PP2C"/>
    <property type="match status" value="1"/>
</dbReference>
<dbReference type="SMART" id="SM00369">
    <property type="entry name" value="LRR_TYP"/>
    <property type="match status" value="11"/>
</dbReference>